<name>A0ABU0IN67_9CAUL</name>
<dbReference type="EMBL" id="JAUSVS010000001">
    <property type="protein sequence ID" value="MDQ0462598.1"/>
    <property type="molecule type" value="Genomic_DNA"/>
</dbReference>
<dbReference type="PANTHER" id="PTHR43428">
    <property type="entry name" value="ARSENATE REDUCTASE"/>
    <property type="match status" value="1"/>
</dbReference>
<dbReference type="SUPFAM" id="SSF52788">
    <property type="entry name" value="Phosphotyrosine protein phosphatases I"/>
    <property type="match status" value="1"/>
</dbReference>
<dbReference type="Proteomes" id="UP001228905">
    <property type="component" value="Unassembled WGS sequence"/>
</dbReference>
<accession>A0ABU0IN67</accession>
<sequence>MALPGAVLFACTFNRVRSPMAEALMKLTFGTRVFVDSCGLRRQPGESEIDPFAWAAMDELGADLTGFRPKTFGDLEDDSFDLVISLSPEAQHRAVELARGRAVDIEYWPTMDPTLVQGSREQVMEAYRAVRDGLEARIRERFGRTETFGG</sequence>
<evidence type="ECO:0000256" key="1">
    <source>
        <dbReference type="ARBA" id="ARBA00022849"/>
    </source>
</evidence>
<dbReference type="PANTHER" id="PTHR43428:SF1">
    <property type="entry name" value="ARSENATE REDUCTASE"/>
    <property type="match status" value="1"/>
</dbReference>
<keyword evidence="4" id="KW-1185">Reference proteome</keyword>
<keyword evidence="1" id="KW-0059">Arsenical resistance</keyword>
<evidence type="ECO:0000313" key="4">
    <source>
        <dbReference type="Proteomes" id="UP001228905"/>
    </source>
</evidence>
<feature type="domain" description="Phosphotyrosine protein phosphatase I" evidence="2">
    <location>
        <begin position="5"/>
        <end position="144"/>
    </location>
</feature>
<dbReference type="Pfam" id="PF01451">
    <property type="entry name" value="LMWPc"/>
    <property type="match status" value="1"/>
</dbReference>
<evidence type="ECO:0000259" key="2">
    <source>
        <dbReference type="SMART" id="SM00226"/>
    </source>
</evidence>
<dbReference type="InterPro" id="IPR036196">
    <property type="entry name" value="Ptyr_pPase_sf"/>
</dbReference>
<proteinExistence type="predicted"/>
<dbReference type="SMART" id="SM00226">
    <property type="entry name" value="LMWPc"/>
    <property type="match status" value="1"/>
</dbReference>
<organism evidence="3 4">
    <name type="scientific">Caulobacter ginsengisoli</name>
    <dbReference type="NCBI Taxonomy" id="400775"/>
    <lineage>
        <taxon>Bacteria</taxon>
        <taxon>Pseudomonadati</taxon>
        <taxon>Pseudomonadota</taxon>
        <taxon>Alphaproteobacteria</taxon>
        <taxon>Caulobacterales</taxon>
        <taxon>Caulobacteraceae</taxon>
        <taxon>Caulobacter</taxon>
    </lineage>
</organism>
<gene>
    <name evidence="3" type="ORF">QO010_000346</name>
</gene>
<evidence type="ECO:0000313" key="3">
    <source>
        <dbReference type="EMBL" id="MDQ0462598.1"/>
    </source>
</evidence>
<comment type="caution">
    <text evidence="3">The sequence shown here is derived from an EMBL/GenBank/DDBJ whole genome shotgun (WGS) entry which is preliminary data.</text>
</comment>
<dbReference type="Gene3D" id="3.40.50.2300">
    <property type="match status" value="1"/>
</dbReference>
<protein>
    <submittedName>
        <fullName evidence="3">Protein-tyrosine-phosphatase</fullName>
    </submittedName>
</protein>
<reference evidence="3 4" key="1">
    <citation type="submission" date="2023-07" db="EMBL/GenBank/DDBJ databases">
        <title>Genomic Encyclopedia of Type Strains, Phase IV (KMG-IV): sequencing the most valuable type-strain genomes for metagenomic binning, comparative biology and taxonomic classification.</title>
        <authorList>
            <person name="Goeker M."/>
        </authorList>
    </citation>
    <scope>NUCLEOTIDE SEQUENCE [LARGE SCALE GENOMIC DNA]</scope>
    <source>
        <strain evidence="3 4">DSM 18695</strain>
    </source>
</reference>
<dbReference type="RefSeq" id="WP_307345129.1">
    <property type="nucleotide sequence ID" value="NZ_JAUSVS010000001.1"/>
</dbReference>
<dbReference type="InterPro" id="IPR023485">
    <property type="entry name" value="Ptyr_pPase"/>
</dbReference>